<proteinExistence type="predicted"/>
<evidence type="ECO:0000313" key="2">
    <source>
        <dbReference type="EMBL" id="CDW48126.1"/>
    </source>
</evidence>
<organism evidence="2">
    <name type="scientific">Lepeophtheirus salmonis</name>
    <name type="common">Salmon louse</name>
    <name type="synonym">Caligus salmonis</name>
    <dbReference type="NCBI Taxonomy" id="72036"/>
    <lineage>
        <taxon>Eukaryota</taxon>
        <taxon>Metazoa</taxon>
        <taxon>Ecdysozoa</taxon>
        <taxon>Arthropoda</taxon>
        <taxon>Crustacea</taxon>
        <taxon>Multicrustacea</taxon>
        <taxon>Hexanauplia</taxon>
        <taxon>Copepoda</taxon>
        <taxon>Siphonostomatoida</taxon>
        <taxon>Caligidae</taxon>
        <taxon>Lepeophtheirus</taxon>
    </lineage>
</organism>
<evidence type="ECO:0000256" key="1">
    <source>
        <dbReference type="SAM" id="SignalP"/>
    </source>
</evidence>
<dbReference type="AlphaFoldDB" id="A0A0K2VE14"/>
<accession>A0A0K2VE14</accession>
<keyword evidence="1" id="KW-0732">Signal</keyword>
<feature type="signal peptide" evidence="1">
    <location>
        <begin position="1"/>
        <end position="21"/>
    </location>
</feature>
<dbReference type="EMBL" id="HACA01030765">
    <property type="protein sequence ID" value="CDW48126.1"/>
    <property type="molecule type" value="Transcribed_RNA"/>
</dbReference>
<protein>
    <submittedName>
        <fullName evidence="2">Uncharacterized protein</fullName>
    </submittedName>
</protein>
<reference evidence="2" key="1">
    <citation type="submission" date="2014-05" db="EMBL/GenBank/DDBJ databases">
        <authorList>
            <person name="Chronopoulou M."/>
        </authorList>
    </citation>
    <scope>NUCLEOTIDE SEQUENCE</scope>
    <source>
        <tissue evidence="2">Whole organism</tissue>
    </source>
</reference>
<feature type="chain" id="PRO_5005489360" evidence="1">
    <location>
        <begin position="22"/>
        <end position="45"/>
    </location>
</feature>
<name>A0A0K2VE14_LEPSM</name>
<sequence>MEGIIVWEKLGIWLLWISSLGVHPLTERRRTEGIISNYEYFAREL</sequence>